<evidence type="ECO:0000256" key="8">
    <source>
        <dbReference type="SAM" id="MobiDB-lite"/>
    </source>
</evidence>
<dbReference type="InterPro" id="IPR005828">
    <property type="entry name" value="MFS_sugar_transport-like"/>
</dbReference>
<sequence>MSDIDKTAINVVSSERHPAAPGKSLSHAGVREISDSDSYERGLPDDGPQYVVYDADTRKHRRENKKISDYLAICCAGFALISDGYQNNVMTMLNKVFAIEYKKTYTASMSTQVSNALLVGAVLGQVTTGLACDYLGRKFAILTATLLIIIGTVLCSGAHGAHGSELGLFWFLTVARGITGFGVGSEYPASSTAASESANETTERRGGVFVLVTNLPLSFGGPLALIIFLIVNKITGVNHHETLWRVMFGIGAVWPISVFYFRWRMATSELYKKSAITKQRVPYWLVLKFYWVRLLGTCGCWFLYDFVTFPNGIFSATIISSVIKDTNDLETIAEWNLLLGSIALPGVIVGAWLCDRIGRKYTLMVGFSGYIVFGLIIGCAYDKILKIVPLFIIFYGLMLSFGNLGPGDMMGLTSSESYATPIRGTCYGFSAAIGKVGAVVGTKVFTPIQIHLGKKWTFIIAAIVGLMGVLLAFFCIPHLDDDDLMMEDIRFQNYLIENGWKGSFGTREDDSTESHDEERDIKHI</sequence>
<gene>
    <name evidence="11" type="ORF">BABINDRAFT_161469</name>
</gene>
<dbReference type="SUPFAM" id="SSF103473">
    <property type="entry name" value="MFS general substrate transporter"/>
    <property type="match status" value="1"/>
</dbReference>
<dbReference type="OrthoDB" id="2153661at2759"/>
<keyword evidence="6" id="KW-0843">Virulence</keyword>
<dbReference type="GO" id="GO:0015169">
    <property type="term" value="F:glycerol-3-phosphate transmembrane transporter activity"/>
    <property type="evidence" value="ECO:0007669"/>
    <property type="project" value="EnsemblFungi"/>
</dbReference>
<dbReference type="EMBL" id="KV454431">
    <property type="protein sequence ID" value="ODQ79769.1"/>
    <property type="molecule type" value="Genomic_DNA"/>
</dbReference>
<feature type="transmembrane region" description="Helical" evidence="9">
    <location>
        <begin position="456"/>
        <end position="476"/>
    </location>
</feature>
<feature type="transmembrane region" description="Helical" evidence="9">
    <location>
        <begin position="139"/>
        <end position="161"/>
    </location>
</feature>
<evidence type="ECO:0000313" key="12">
    <source>
        <dbReference type="Proteomes" id="UP000094336"/>
    </source>
</evidence>
<feature type="transmembrane region" description="Helical" evidence="9">
    <location>
        <begin position="426"/>
        <end position="450"/>
    </location>
</feature>
<feature type="transmembrane region" description="Helical" evidence="9">
    <location>
        <begin position="335"/>
        <end position="354"/>
    </location>
</feature>
<evidence type="ECO:0000256" key="5">
    <source>
        <dbReference type="ARBA" id="ARBA00022989"/>
    </source>
</evidence>
<feature type="compositionally biased region" description="Basic and acidic residues" evidence="8">
    <location>
        <begin position="29"/>
        <end position="44"/>
    </location>
</feature>
<feature type="transmembrane region" description="Helical" evidence="9">
    <location>
        <begin position="113"/>
        <end position="132"/>
    </location>
</feature>
<evidence type="ECO:0000256" key="7">
    <source>
        <dbReference type="ARBA" id="ARBA00023136"/>
    </source>
</evidence>
<evidence type="ECO:0000256" key="4">
    <source>
        <dbReference type="ARBA" id="ARBA00022692"/>
    </source>
</evidence>
<protein>
    <recommendedName>
        <fullName evidence="10">Major facilitator superfamily (MFS) profile domain-containing protein</fullName>
    </recommendedName>
</protein>
<feature type="transmembrane region" description="Helical" evidence="9">
    <location>
        <begin position="243"/>
        <end position="263"/>
    </location>
</feature>
<dbReference type="Pfam" id="PF00083">
    <property type="entry name" value="Sugar_tr"/>
    <property type="match status" value="1"/>
</dbReference>
<dbReference type="Proteomes" id="UP000094336">
    <property type="component" value="Unassembled WGS sequence"/>
</dbReference>
<dbReference type="RefSeq" id="XP_018985097.1">
    <property type="nucleotide sequence ID" value="XM_019128820.1"/>
</dbReference>
<keyword evidence="5 9" id="KW-1133">Transmembrane helix</keyword>
<dbReference type="PANTHER" id="PTHR23508:SF10">
    <property type="entry name" value="CARBOXYLIC ACID TRANSPORTER PROTEIN HOMOLOG"/>
    <property type="match status" value="1"/>
</dbReference>
<proteinExistence type="inferred from homology"/>
<comment type="subcellular location">
    <subcellularLocation>
        <location evidence="1">Cell membrane</location>
        <topology evidence="1">Multi-pass membrane protein</topology>
    </subcellularLocation>
</comment>
<dbReference type="AlphaFoldDB" id="A0A1E3QPY7"/>
<dbReference type="InterPro" id="IPR020846">
    <property type="entry name" value="MFS_dom"/>
</dbReference>
<evidence type="ECO:0000256" key="6">
    <source>
        <dbReference type="ARBA" id="ARBA00023026"/>
    </source>
</evidence>
<evidence type="ECO:0000256" key="9">
    <source>
        <dbReference type="SAM" id="Phobius"/>
    </source>
</evidence>
<dbReference type="Gene3D" id="1.20.1250.20">
    <property type="entry name" value="MFS general substrate transporter like domains"/>
    <property type="match status" value="1"/>
</dbReference>
<evidence type="ECO:0000313" key="11">
    <source>
        <dbReference type="EMBL" id="ODQ79769.1"/>
    </source>
</evidence>
<dbReference type="FunFam" id="1.20.1250.20:FF:000140">
    <property type="entry name" value="Putative MFS phospholipid transporter"/>
    <property type="match status" value="1"/>
</dbReference>
<keyword evidence="3" id="KW-0813">Transport</keyword>
<keyword evidence="4 9" id="KW-0812">Transmembrane</keyword>
<dbReference type="PANTHER" id="PTHR23508">
    <property type="entry name" value="CARBOXYLIC ACID TRANSPORTER PROTEIN HOMOLOG"/>
    <property type="match status" value="1"/>
</dbReference>
<accession>A0A1E3QPY7</accession>
<dbReference type="GeneID" id="30146673"/>
<dbReference type="GO" id="GO:0001406">
    <property type="term" value="F:glycerophosphodiester transmembrane transporter activity"/>
    <property type="evidence" value="ECO:0007669"/>
    <property type="project" value="EnsemblFungi"/>
</dbReference>
<keyword evidence="12" id="KW-1185">Reference proteome</keyword>
<feature type="transmembrane region" description="Helical" evidence="9">
    <location>
        <begin position="208"/>
        <end position="231"/>
    </location>
</feature>
<dbReference type="GO" id="GO:0005886">
    <property type="term" value="C:plasma membrane"/>
    <property type="evidence" value="ECO:0007669"/>
    <property type="project" value="UniProtKB-SubCell"/>
</dbReference>
<feature type="region of interest" description="Disordered" evidence="8">
    <location>
        <begin position="1"/>
        <end position="47"/>
    </location>
</feature>
<dbReference type="PROSITE" id="PS50850">
    <property type="entry name" value="MFS"/>
    <property type="match status" value="1"/>
</dbReference>
<dbReference type="InterPro" id="IPR036259">
    <property type="entry name" value="MFS_trans_sf"/>
</dbReference>
<feature type="transmembrane region" description="Helical" evidence="9">
    <location>
        <begin position="361"/>
        <end position="381"/>
    </location>
</feature>
<organism evidence="11 12">
    <name type="scientific">Babjeviella inositovora NRRL Y-12698</name>
    <dbReference type="NCBI Taxonomy" id="984486"/>
    <lineage>
        <taxon>Eukaryota</taxon>
        <taxon>Fungi</taxon>
        <taxon>Dikarya</taxon>
        <taxon>Ascomycota</taxon>
        <taxon>Saccharomycotina</taxon>
        <taxon>Pichiomycetes</taxon>
        <taxon>Serinales incertae sedis</taxon>
        <taxon>Babjeviella</taxon>
    </lineage>
</organism>
<evidence type="ECO:0000256" key="3">
    <source>
        <dbReference type="ARBA" id="ARBA00022448"/>
    </source>
</evidence>
<dbReference type="GO" id="GO:0046943">
    <property type="term" value="F:carboxylic acid transmembrane transporter activity"/>
    <property type="evidence" value="ECO:0007669"/>
    <property type="project" value="TreeGrafter"/>
</dbReference>
<comment type="similarity">
    <text evidence="2">Belongs to the major facilitator superfamily. Sugar transporter (TC 2.A.1.1) family.</text>
</comment>
<feature type="transmembrane region" description="Helical" evidence="9">
    <location>
        <begin position="387"/>
        <end position="405"/>
    </location>
</feature>
<reference evidence="12" key="1">
    <citation type="submission" date="2016-05" db="EMBL/GenBank/DDBJ databases">
        <title>Comparative genomics of biotechnologically important yeasts.</title>
        <authorList>
            <consortium name="DOE Joint Genome Institute"/>
            <person name="Riley R."/>
            <person name="Haridas S."/>
            <person name="Wolfe K.H."/>
            <person name="Lopes M.R."/>
            <person name="Hittinger C.T."/>
            <person name="Goker M."/>
            <person name="Salamov A."/>
            <person name="Wisecaver J."/>
            <person name="Long T.M."/>
            <person name="Aerts A.L."/>
            <person name="Barry K."/>
            <person name="Choi C."/>
            <person name="Clum A."/>
            <person name="Coughlan A.Y."/>
            <person name="Deshpande S."/>
            <person name="Douglass A.P."/>
            <person name="Hanson S.J."/>
            <person name="Klenk H.-P."/>
            <person name="Labutti K."/>
            <person name="Lapidus A."/>
            <person name="Lindquist E."/>
            <person name="Lipzen A."/>
            <person name="Meier-Kolthoff J.P."/>
            <person name="Ohm R.A."/>
            <person name="Otillar R.P."/>
            <person name="Pangilinan J."/>
            <person name="Peng Y."/>
            <person name="Rokas A."/>
            <person name="Rosa C.A."/>
            <person name="Scheuner C."/>
            <person name="Sibirny A.A."/>
            <person name="Slot J.C."/>
            <person name="Stielow J.B."/>
            <person name="Sun H."/>
            <person name="Kurtzman C.P."/>
            <person name="Blackwell M."/>
            <person name="Grigoriev I.V."/>
            <person name="Jeffries T.W."/>
        </authorList>
    </citation>
    <scope>NUCLEOTIDE SEQUENCE [LARGE SCALE GENOMIC DNA]</scope>
    <source>
        <strain evidence="12">NRRL Y-12698</strain>
    </source>
</reference>
<evidence type="ECO:0000256" key="2">
    <source>
        <dbReference type="ARBA" id="ARBA00010992"/>
    </source>
</evidence>
<dbReference type="STRING" id="984486.A0A1E3QPY7"/>
<feature type="transmembrane region" description="Helical" evidence="9">
    <location>
        <begin position="167"/>
        <end position="187"/>
    </location>
</feature>
<name>A0A1E3QPY7_9ASCO</name>
<evidence type="ECO:0000256" key="1">
    <source>
        <dbReference type="ARBA" id="ARBA00004651"/>
    </source>
</evidence>
<feature type="transmembrane region" description="Helical" evidence="9">
    <location>
        <begin position="283"/>
        <end position="304"/>
    </location>
</feature>
<keyword evidence="7 9" id="KW-0472">Membrane</keyword>
<feature type="domain" description="Major facilitator superfamily (MFS) profile" evidence="10">
    <location>
        <begin position="72"/>
        <end position="480"/>
    </location>
</feature>
<feature type="transmembrane region" description="Helical" evidence="9">
    <location>
        <begin position="67"/>
        <end position="85"/>
    </location>
</feature>
<evidence type="ECO:0000259" key="10">
    <source>
        <dbReference type="PROSITE" id="PS50850"/>
    </source>
</evidence>